<reference evidence="1" key="1">
    <citation type="submission" date="2021-12" db="EMBL/GenBank/DDBJ databases">
        <title>Comparative genomics, transcriptomics and evolutionary studies reveal genomic signatures of adaptation to plant cell wall in hemibiotrophic fungi.</title>
        <authorList>
            <consortium name="DOE Joint Genome Institute"/>
            <person name="Baroncelli R."/>
            <person name="Diaz J.F."/>
            <person name="Benocci T."/>
            <person name="Peng M."/>
            <person name="Battaglia E."/>
            <person name="Haridas S."/>
            <person name="Andreopoulos W."/>
            <person name="Labutti K."/>
            <person name="Pangilinan J."/>
            <person name="Floch G.L."/>
            <person name="Makela M.R."/>
            <person name="Henrissat B."/>
            <person name="Grigoriev I.V."/>
            <person name="Crouch J.A."/>
            <person name="De Vries R.P."/>
            <person name="Sukno S.A."/>
            <person name="Thon M.R."/>
        </authorList>
    </citation>
    <scope>NUCLEOTIDE SEQUENCE</scope>
    <source>
        <strain evidence="1">CBS 112980</strain>
    </source>
</reference>
<dbReference type="Proteomes" id="UP001244207">
    <property type="component" value="Unassembled WGS sequence"/>
</dbReference>
<name>A0AAD8XL63_GLOAC</name>
<comment type="caution">
    <text evidence="1">The sequence shown here is derived from an EMBL/GenBank/DDBJ whole genome shotgun (WGS) entry which is preliminary data.</text>
</comment>
<organism evidence="1 2">
    <name type="scientific">Glomerella acutata</name>
    <name type="common">Colletotrichum acutatum</name>
    <dbReference type="NCBI Taxonomy" id="27357"/>
    <lineage>
        <taxon>Eukaryota</taxon>
        <taxon>Fungi</taxon>
        <taxon>Dikarya</taxon>
        <taxon>Ascomycota</taxon>
        <taxon>Pezizomycotina</taxon>
        <taxon>Sordariomycetes</taxon>
        <taxon>Hypocreomycetidae</taxon>
        <taxon>Glomerellales</taxon>
        <taxon>Glomerellaceae</taxon>
        <taxon>Colletotrichum</taxon>
        <taxon>Colletotrichum acutatum species complex</taxon>
    </lineage>
</organism>
<evidence type="ECO:0000313" key="1">
    <source>
        <dbReference type="EMBL" id="KAK1729387.1"/>
    </source>
</evidence>
<dbReference type="RefSeq" id="XP_060369442.1">
    <property type="nucleotide sequence ID" value="XM_060503309.1"/>
</dbReference>
<dbReference type="EMBL" id="JAHMHS010000012">
    <property type="protein sequence ID" value="KAK1729387.1"/>
    <property type="molecule type" value="Genomic_DNA"/>
</dbReference>
<accession>A0AAD8XL63</accession>
<evidence type="ECO:0000313" key="2">
    <source>
        <dbReference type="Proteomes" id="UP001244207"/>
    </source>
</evidence>
<sequence>MRPSQHLKVTLPPPLLPSPFGHSVSKNRCASHRLLWLSMLRIPGVIHPPPNPHVSASPAANRLNYEFPSFPPFLSV</sequence>
<keyword evidence="2" id="KW-1185">Reference proteome</keyword>
<proteinExistence type="predicted"/>
<protein>
    <submittedName>
        <fullName evidence="1">Uncharacterized protein</fullName>
    </submittedName>
</protein>
<dbReference type="GeneID" id="85387208"/>
<dbReference type="AlphaFoldDB" id="A0AAD8XL63"/>
<gene>
    <name evidence="1" type="ORF">BDZ83DRAFT_52799</name>
</gene>